<gene>
    <name evidence="1" type="ORF">J2T60_001923</name>
</gene>
<evidence type="ECO:0000313" key="1">
    <source>
        <dbReference type="EMBL" id="MCP1727923.1"/>
    </source>
</evidence>
<proteinExistence type="predicted"/>
<dbReference type="SUPFAM" id="SSF56059">
    <property type="entry name" value="Glutathione synthetase ATP-binding domain-like"/>
    <property type="match status" value="1"/>
</dbReference>
<dbReference type="EMBL" id="JALJYF010000002">
    <property type="protein sequence ID" value="MCP1727923.1"/>
    <property type="molecule type" value="Genomic_DNA"/>
</dbReference>
<evidence type="ECO:0008006" key="3">
    <source>
        <dbReference type="Google" id="ProtNLM"/>
    </source>
</evidence>
<evidence type="ECO:0000313" key="2">
    <source>
        <dbReference type="Proteomes" id="UP001523550"/>
    </source>
</evidence>
<dbReference type="RefSeq" id="WP_253449005.1">
    <property type="nucleotide sequence ID" value="NZ_JALJYF010000002.1"/>
</dbReference>
<sequence length="304" mass="35509">MKLLGGRVEAWLDRMLGYPVERHRFRRKLGYAPSLLRPRSYNEKIVWRKLFDRNPLFPRVTDKWLVRGYIVERLGQAQAEQYLPPVLAVLDKAEQLQADSLKQPCVIKPTHSSGRVILLPEGLGNSRQWTLSGIQKECRRWFREPPYHSTHHEWAYQTLKPRLMVESFIGEANTPAPDYKFLVFHGRIRLIQVHLGRFAESQRQEFDMDWRPVHETRDLPEADRLSAPEQLGTMARLAQQLAAPFDFMRVDMYCVAGRIYLGELTCYPASGRRLFVDPSMDFHLGEYWRLPGREIVGIRLPVGD</sequence>
<dbReference type="Pfam" id="PF14305">
    <property type="entry name" value="ATPgrasp_TupA"/>
    <property type="match status" value="1"/>
</dbReference>
<keyword evidence="2" id="KW-1185">Reference proteome</keyword>
<accession>A0ABT1GC25</accession>
<dbReference type="Proteomes" id="UP001523550">
    <property type="component" value="Unassembled WGS sequence"/>
</dbReference>
<organism evidence="1 2">
    <name type="scientific">Natronospira proteinivora</name>
    <dbReference type="NCBI Taxonomy" id="1807133"/>
    <lineage>
        <taxon>Bacteria</taxon>
        <taxon>Pseudomonadati</taxon>
        <taxon>Pseudomonadota</taxon>
        <taxon>Gammaproteobacteria</taxon>
        <taxon>Natronospirales</taxon>
        <taxon>Natronospiraceae</taxon>
        <taxon>Natronospira</taxon>
    </lineage>
</organism>
<dbReference type="InterPro" id="IPR029465">
    <property type="entry name" value="ATPgrasp_TupA"/>
</dbReference>
<comment type="caution">
    <text evidence="1">The sequence shown here is derived from an EMBL/GenBank/DDBJ whole genome shotgun (WGS) entry which is preliminary data.</text>
</comment>
<protein>
    <recommendedName>
        <fullName evidence="3">Teichuronopeptide biosynthesis TupA-like protein</fullName>
    </recommendedName>
</protein>
<reference evidence="1 2" key="1">
    <citation type="submission" date="2022-03" db="EMBL/GenBank/DDBJ databases">
        <title>Genomic Encyclopedia of Type Strains, Phase III (KMG-III): the genomes of soil and plant-associated and newly described type strains.</title>
        <authorList>
            <person name="Whitman W."/>
        </authorList>
    </citation>
    <scope>NUCLEOTIDE SEQUENCE [LARGE SCALE GENOMIC DNA]</scope>
    <source>
        <strain evidence="1 2">BSker1</strain>
    </source>
</reference>
<name>A0ABT1GC25_9GAMM</name>